<feature type="region of interest" description="Disordered" evidence="1">
    <location>
        <begin position="26"/>
        <end position="51"/>
    </location>
</feature>
<feature type="compositionally biased region" description="Low complexity" evidence="1">
    <location>
        <begin position="180"/>
        <end position="203"/>
    </location>
</feature>
<evidence type="ECO:0000259" key="2">
    <source>
        <dbReference type="Pfam" id="PF15983"/>
    </source>
</evidence>
<dbReference type="EMBL" id="BOLH01000011">
    <property type="protein sequence ID" value="GIC72193.1"/>
    <property type="molecule type" value="Genomic_DNA"/>
</dbReference>
<proteinExistence type="predicted"/>
<feature type="region of interest" description="Disordered" evidence="1">
    <location>
        <begin position="180"/>
        <end position="210"/>
    </location>
</feature>
<feature type="domain" description="DUF4767" evidence="2">
    <location>
        <begin position="49"/>
        <end position="177"/>
    </location>
</feature>
<dbReference type="Pfam" id="PF15983">
    <property type="entry name" value="DUF4767"/>
    <property type="match status" value="1"/>
</dbReference>
<sequence>MKKVRIGAGLLDLTILLAGCGGNSTAKQASQSSSSTSQKVSSSHKQTTPWNSQKDDQLEIFINQWAPTMSQAYTKYNGKIALKTKLDVKYPKNFAQAKVNGSTSASIGWAPSGKGKYDYNVVAIYNDDDFAGAKHITHAFAFHDGQPVALVDQATNGGPDFYPTQNASVRDAFDRIANGTSATSGSTSTSANSSCSASSSATSDLTSDGRNGYFATPSATRGTWYFVNDNQSVTKVTITDHELTTTIEDGSSSTTVLYNRQSDYQIPQNPSQDLQFKSMDWSEGNAFTHNGIQYFSVRSWLQETAPHNYYGVTTEKVNGQDTRVLLLAEEGHVQVQEVGYPTEQLAKDNVDTKFDNLDYQ</sequence>
<evidence type="ECO:0000256" key="1">
    <source>
        <dbReference type="SAM" id="MobiDB-lite"/>
    </source>
</evidence>
<gene>
    <name evidence="3" type="ORF">LF01B1_12080</name>
</gene>
<organism evidence="3 4">
    <name type="scientific">Limosilactobacillus fermentum</name>
    <name type="common">Lactobacillus fermentum</name>
    <dbReference type="NCBI Taxonomy" id="1613"/>
    <lineage>
        <taxon>Bacteria</taxon>
        <taxon>Bacillati</taxon>
        <taxon>Bacillota</taxon>
        <taxon>Bacilli</taxon>
        <taxon>Lactobacillales</taxon>
        <taxon>Lactobacillaceae</taxon>
        <taxon>Limosilactobacillus</taxon>
    </lineage>
</organism>
<reference evidence="3 4" key="1">
    <citation type="submission" date="2021-01" db="EMBL/GenBank/DDBJ databases">
        <title>Development of a method for detection of lactic acid bacteria that cause putrefactive shochu mash.</title>
        <authorList>
            <person name="Takashita H."/>
            <person name="Fujihara E."/>
            <person name="Takayama K."/>
            <person name="Yamamoto H."/>
            <person name="Mizutani M."/>
            <person name="Kajiwara Y."/>
        </authorList>
    </citation>
    <scope>NUCLEOTIDE SEQUENCE [LARGE SCALE GENOMIC DNA]</scope>
    <source>
        <strain evidence="3 4">01-B1</strain>
    </source>
</reference>
<dbReference type="RefSeq" id="WP_239065441.1">
    <property type="nucleotide sequence ID" value="NZ_BOLH01000011.1"/>
</dbReference>
<evidence type="ECO:0000313" key="4">
    <source>
        <dbReference type="Proteomes" id="UP000653631"/>
    </source>
</evidence>
<comment type="caution">
    <text evidence="3">The sequence shown here is derived from an EMBL/GenBank/DDBJ whole genome shotgun (WGS) entry which is preliminary data.</text>
</comment>
<protein>
    <submittedName>
        <fullName evidence="3">DUF4767 domain-containing protein</fullName>
    </submittedName>
</protein>
<feature type="compositionally biased region" description="Low complexity" evidence="1">
    <location>
        <begin position="26"/>
        <end position="48"/>
    </location>
</feature>
<accession>A0ABD0AL97</accession>
<name>A0ABD0AL97_LIMFE</name>
<evidence type="ECO:0000313" key="3">
    <source>
        <dbReference type="EMBL" id="GIC72193.1"/>
    </source>
</evidence>
<dbReference type="InterPro" id="IPR031927">
    <property type="entry name" value="DUF4767"/>
</dbReference>
<dbReference type="AlphaFoldDB" id="A0ABD0AL97"/>
<dbReference type="Proteomes" id="UP000653631">
    <property type="component" value="Unassembled WGS sequence"/>
</dbReference>